<gene>
    <name evidence="1" type="ORF">C4F49_14515</name>
</gene>
<dbReference type="EMBL" id="PRDK01000009">
    <property type="protein sequence ID" value="MBE8714893.1"/>
    <property type="molecule type" value="Genomic_DNA"/>
</dbReference>
<reference evidence="1" key="1">
    <citation type="submission" date="2018-02" db="EMBL/GenBank/DDBJ databases">
        <authorList>
            <person name="Vasarhelyi B.M."/>
            <person name="Deshmukh S."/>
            <person name="Balint B."/>
            <person name="Kukolya J."/>
        </authorList>
    </citation>
    <scope>NUCLEOTIDE SEQUENCE</scope>
    <source>
        <strain evidence="1">KB22</strain>
    </source>
</reference>
<protein>
    <submittedName>
        <fullName evidence="1">Uncharacterized protein</fullName>
    </submittedName>
</protein>
<organism evidence="1 2">
    <name type="scientific">Sphingobacterium hungaricum</name>
    <dbReference type="NCBI Taxonomy" id="2082723"/>
    <lineage>
        <taxon>Bacteria</taxon>
        <taxon>Pseudomonadati</taxon>
        <taxon>Bacteroidota</taxon>
        <taxon>Sphingobacteriia</taxon>
        <taxon>Sphingobacteriales</taxon>
        <taxon>Sphingobacteriaceae</taxon>
        <taxon>Sphingobacterium</taxon>
    </lineage>
</organism>
<accession>A0A928UXM2</accession>
<dbReference type="Proteomes" id="UP000616201">
    <property type="component" value="Unassembled WGS sequence"/>
</dbReference>
<dbReference type="AlphaFoldDB" id="A0A928UXM2"/>
<comment type="caution">
    <text evidence="1">The sequence shown here is derived from an EMBL/GenBank/DDBJ whole genome shotgun (WGS) entry which is preliminary data.</text>
</comment>
<evidence type="ECO:0000313" key="1">
    <source>
        <dbReference type="EMBL" id="MBE8714893.1"/>
    </source>
</evidence>
<sequence>MEKYNNKIAELRDRGFDIGSIIGLGNQNNGGEKAVCDHGILYASPDGLIFEVHGNILIKYQKLGESYSGLGFPRSDEMDDPELAGGKVSYFEYGKIRWSYPDEAQEEIYEHIELDELDPDSMLKEKLQTIANQSMDALRQDVDALKRKIMGSSNEAWCGKTVGYFYRLENTPKTTTLNFNSAHAVSRFGSYGTTDYYDTGHALAGERFENGKEDSEKKEQHVQARSTRKMIKFEDIQRGEGLDIWPGDIVLEDNKGAGGPDHIQIVYKWIPEKKLLLVIDGNGGGFALASSGKPHVESHMDKIGVDGIHRRDKKTWIEEEIGESLVFPGNVGEDTRIGITCHVLKPEHQISHADNPKEHKRIWAVVRPSLLDFY</sequence>
<name>A0A928UXM2_9SPHI</name>
<dbReference type="RefSeq" id="WP_196936750.1">
    <property type="nucleotide sequence ID" value="NZ_MU158698.1"/>
</dbReference>
<keyword evidence="2" id="KW-1185">Reference proteome</keyword>
<evidence type="ECO:0000313" key="2">
    <source>
        <dbReference type="Proteomes" id="UP000616201"/>
    </source>
</evidence>
<proteinExistence type="predicted"/>